<keyword evidence="2" id="KW-1185">Reference proteome</keyword>
<protein>
    <submittedName>
        <fullName evidence="1">Uncharacterized protein</fullName>
    </submittedName>
</protein>
<dbReference type="EMBL" id="AWSE01000251">
    <property type="protein sequence ID" value="ERH21634.1"/>
    <property type="molecule type" value="Genomic_DNA"/>
</dbReference>
<reference evidence="1 2" key="1">
    <citation type="submission" date="2013-08" db="EMBL/GenBank/DDBJ databases">
        <authorList>
            <person name="Weinstock G."/>
            <person name="Sodergren E."/>
            <person name="Wylie T."/>
            <person name="Fulton L."/>
            <person name="Fulton R."/>
            <person name="Fronick C."/>
            <person name="O'Laughlin M."/>
            <person name="Godfrey J."/>
            <person name="Miner T."/>
            <person name="Herter B."/>
            <person name="Appelbaum E."/>
            <person name="Cordes M."/>
            <person name="Lek S."/>
            <person name="Wollam A."/>
            <person name="Pepin K.H."/>
            <person name="Palsikar V.B."/>
            <person name="Mitreva M."/>
            <person name="Wilson R.K."/>
        </authorList>
    </citation>
    <scope>NUCLEOTIDE SEQUENCE [LARGE SCALE GENOMIC DNA]</scope>
    <source>
        <strain evidence="1 2">F0542</strain>
    </source>
</reference>
<proteinExistence type="predicted"/>
<dbReference type="Proteomes" id="UP000016536">
    <property type="component" value="Unassembled WGS sequence"/>
</dbReference>
<evidence type="ECO:0000313" key="1">
    <source>
        <dbReference type="EMBL" id="ERH21634.1"/>
    </source>
</evidence>
<dbReference type="AlphaFoldDB" id="U1QIE3"/>
<accession>U1QIE3</accession>
<name>U1QIE3_9ACTO</name>
<gene>
    <name evidence="1" type="ORF">HMPREF1979_03089</name>
</gene>
<sequence>MLLSVEFRRRTNPVPASSSACTISAMATPGVRADSRAAEDVG</sequence>
<dbReference type="HOGENOM" id="CLU_3246043_0_0_11"/>
<organism evidence="1 2">
    <name type="scientific">Actinomyces johnsonii F0542</name>
    <dbReference type="NCBI Taxonomy" id="1321818"/>
    <lineage>
        <taxon>Bacteria</taxon>
        <taxon>Bacillati</taxon>
        <taxon>Actinomycetota</taxon>
        <taxon>Actinomycetes</taxon>
        <taxon>Actinomycetales</taxon>
        <taxon>Actinomycetaceae</taxon>
        <taxon>Actinomyces</taxon>
    </lineage>
</organism>
<comment type="caution">
    <text evidence="1">The sequence shown here is derived from an EMBL/GenBank/DDBJ whole genome shotgun (WGS) entry which is preliminary data.</text>
</comment>
<evidence type="ECO:0000313" key="2">
    <source>
        <dbReference type="Proteomes" id="UP000016536"/>
    </source>
</evidence>